<feature type="domain" description="Mechanosensitive ion channel MscS C-terminal" evidence="9">
    <location>
        <begin position="180"/>
        <end position="262"/>
    </location>
</feature>
<evidence type="ECO:0000256" key="6">
    <source>
        <dbReference type="ARBA" id="ARBA00023136"/>
    </source>
</evidence>
<keyword evidence="5 7" id="KW-1133">Transmembrane helix</keyword>
<keyword evidence="12" id="KW-1185">Reference proteome</keyword>
<dbReference type="InterPro" id="IPR049278">
    <property type="entry name" value="MS_channel_C"/>
</dbReference>
<feature type="domain" description="Mechanosensitive ion channel MscS" evidence="8">
    <location>
        <begin position="105"/>
        <end position="171"/>
    </location>
</feature>
<dbReference type="RefSeq" id="WP_245813473.1">
    <property type="nucleotide sequence ID" value="NZ_FZNT01000004.1"/>
</dbReference>
<dbReference type="Pfam" id="PF21088">
    <property type="entry name" value="MS_channel_1st"/>
    <property type="match status" value="1"/>
</dbReference>
<dbReference type="SUPFAM" id="SSF82689">
    <property type="entry name" value="Mechanosensitive channel protein MscS (YggB), C-terminal domain"/>
    <property type="match status" value="1"/>
</dbReference>
<dbReference type="EMBL" id="FZNT01000004">
    <property type="protein sequence ID" value="SNR52134.1"/>
    <property type="molecule type" value="Genomic_DNA"/>
</dbReference>
<dbReference type="InterPro" id="IPR052702">
    <property type="entry name" value="MscS-like_channel"/>
</dbReference>
<evidence type="ECO:0000256" key="5">
    <source>
        <dbReference type="ARBA" id="ARBA00022989"/>
    </source>
</evidence>
<evidence type="ECO:0000256" key="7">
    <source>
        <dbReference type="SAM" id="Phobius"/>
    </source>
</evidence>
<dbReference type="PANTHER" id="PTHR30347">
    <property type="entry name" value="POTASSIUM CHANNEL RELATED"/>
    <property type="match status" value="1"/>
</dbReference>
<comment type="similarity">
    <text evidence="2">Belongs to the MscS (TC 1.A.23) family.</text>
</comment>
<evidence type="ECO:0000313" key="11">
    <source>
        <dbReference type="EMBL" id="SNR52134.1"/>
    </source>
</evidence>
<feature type="domain" description="Mechanosensitive ion channel transmembrane helices 2/3" evidence="10">
    <location>
        <begin position="64"/>
        <end position="104"/>
    </location>
</feature>
<dbReference type="Gene3D" id="1.10.287.1260">
    <property type="match status" value="1"/>
</dbReference>
<dbReference type="Pfam" id="PF00924">
    <property type="entry name" value="MS_channel_2nd"/>
    <property type="match status" value="1"/>
</dbReference>
<dbReference type="InterPro" id="IPR023408">
    <property type="entry name" value="MscS_beta-dom_sf"/>
</dbReference>
<evidence type="ECO:0000256" key="1">
    <source>
        <dbReference type="ARBA" id="ARBA00004651"/>
    </source>
</evidence>
<feature type="transmembrane region" description="Helical" evidence="7">
    <location>
        <begin position="20"/>
        <end position="39"/>
    </location>
</feature>
<evidence type="ECO:0000256" key="3">
    <source>
        <dbReference type="ARBA" id="ARBA00022475"/>
    </source>
</evidence>
<dbReference type="AlphaFoldDB" id="A0A238X0X2"/>
<dbReference type="SUPFAM" id="SSF50182">
    <property type="entry name" value="Sm-like ribonucleoproteins"/>
    <property type="match status" value="1"/>
</dbReference>
<gene>
    <name evidence="11" type="ORF">SAMN06265371_104247</name>
</gene>
<dbReference type="InterPro" id="IPR006685">
    <property type="entry name" value="MscS_channel_2nd"/>
</dbReference>
<feature type="transmembrane region" description="Helical" evidence="7">
    <location>
        <begin position="60"/>
        <end position="77"/>
    </location>
</feature>
<organism evidence="11 12">
    <name type="scientific">Lutibacter agarilyticus</name>
    <dbReference type="NCBI Taxonomy" id="1109740"/>
    <lineage>
        <taxon>Bacteria</taxon>
        <taxon>Pseudomonadati</taxon>
        <taxon>Bacteroidota</taxon>
        <taxon>Flavobacteriia</taxon>
        <taxon>Flavobacteriales</taxon>
        <taxon>Flavobacteriaceae</taxon>
        <taxon>Lutibacter</taxon>
    </lineage>
</organism>
<evidence type="ECO:0000256" key="2">
    <source>
        <dbReference type="ARBA" id="ARBA00008017"/>
    </source>
</evidence>
<keyword evidence="4 7" id="KW-0812">Transmembrane</keyword>
<proteinExistence type="inferred from homology"/>
<dbReference type="PANTHER" id="PTHR30347:SF1">
    <property type="entry name" value="MECHANOSENSITIVE CHANNEL MSCK"/>
    <property type="match status" value="1"/>
</dbReference>
<dbReference type="InterPro" id="IPR049142">
    <property type="entry name" value="MS_channel_1st"/>
</dbReference>
<dbReference type="Gene3D" id="3.30.70.100">
    <property type="match status" value="1"/>
</dbReference>
<dbReference type="Proteomes" id="UP000198384">
    <property type="component" value="Unassembled WGS sequence"/>
</dbReference>
<sequence>MNKINEFLNYTFDFTDQVHISVKAMLVVALAFFITNNILKFSRKIINKRLEEGDKGKFKTVFTFLKYFIYVLVIIIALESSGIQVSVLLAGSAALLVGLGLGLQTLFQDIISGIFILLDKSLHVNDIVEIDDKVGKIFEINLRTTRAVTIDNRVLIIPNHVFLTHSLFNWTQNSVETTEVLTVGVAYGSDVEKVKQLLIQVATEHSRVLKNPKPDVLFMDFADSALIFRLVFSINNSFAHLKIKSDLRFAIDKKFREQKVQIPFPQRDIHLYNNSEK</sequence>
<evidence type="ECO:0000259" key="10">
    <source>
        <dbReference type="Pfam" id="PF21088"/>
    </source>
</evidence>
<dbReference type="InterPro" id="IPR011066">
    <property type="entry name" value="MscS_channel_C_sf"/>
</dbReference>
<dbReference type="Pfam" id="PF21082">
    <property type="entry name" value="MS_channel_3rd"/>
    <property type="match status" value="1"/>
</dbReference>
<dbReference type="Gene3D" id="2.30.30.60">
    <property type="match status" value="1"/>
</dbReference>
<feature type="transmembrane region" description="Helical" evidence="7">
    <location>
        <begin position="83"/>
        <end position="103"/>
    </location>
</feature>
<keyword evidence="3" id="KW-1003">Cell membrane</keyword>
<evidence type="ECO:0000259" key="9">
    <source>
        <dbReference type="Pfam" id="PF21082"/>
    </source>
</evidence>
<name>A0A238X0X2_9FLAO</name>
<reference evidence="11 12" key="1">
    <citation type="submission" date="2017-06" db="EMBL/GenBank/DDBJ databases">
        <authorList>
            <person name="Kim H.J."/>
            <person name="Triplett B.A."/>
        </authorList>
    </citation>
    <scope>NUCLEOTIDE SEQUENCE [LARGE SCALE GENOMIC DNA]</scope>
    <source>
        <strain evidence="11 12">DSM 29150</strain>
    </source>
</reference>
<accession>A0A238X0X2</accession>
<evidence type="ECO:0000256" key="4">
    <source>
        <dbReference type="ARBA" id="ARBA00022692"/>
    </source>
</evidence>
<evidence type="ECO:0000259" key="8">
    <source>
        <dbReference type="Pfam" id="PF00924"/>
    </source>
</evidence>
<dbReference type="InterPro" id="IPR010920">
    <property type="entry name" value="LSM_dom_sf"/>
</dbReference>
<dbReference type="GO" id="GO:0005886">
    <property type="term" value="C:plasma membrane"/>
    <property type="evidence" value="ECO:0007669"/>
    <property type="project" value="UniProtKB-SubCell"/>
</dbReference>
<comment type="subcellular location">
    <subcellularLocation>
        <location evidence="1">Cell membrane</location>
        <topology evidence="1">Multi-pass membrane protein</topology>
    </subcellularLocation>
</comment>
<keyword evidence="6 7" id="KW-0472">Membrane</keyword>
<evidence type="ECO:0000313" key="12">
    <source>
        <dbReference type="Proteomes" id="UP000198384"/>
    </source>
</evidence>
<dbReference type="GO" id="GO:0008381">
    <property type="term" value="F:mechanosensitive monoatomic ion channel activity"/>
    <property type="evidence" value="ECO:0007669"/>
    <property type="project" value="UniProtKB-ARBA"/>
</dbReference>
<dbReference type="SUPFAM" id="SSF82861">
    <property type="entry name" value="Mechanosensitive channel protein MscS (YggB), transmembrane region"/>
    <property type="match status" value="1"/>
</dbReference>
<protein>
    <submittedName>
        <fullName evidence="11">Mechanosensitive ion channel</fullName>
    </submittedName>
</protein>
<dbReference type="InterPro" id="IPR011014">
    <property type="entry name" value="MscS_channel_TM-2"/>
</dbReference>